<gene>
    <name evidence="1" type="ORF">ACFPN2_19015</name>
</gene>
<dbReference type="Proteomes" id="UP001595904">
    <property type="component" value="Unassembled WGS sequence"/>
</dbReference>
<proteinExistence type="predicted"/>
<dbReference type="EMBL" id="JBHSDU010000003">
    <property type="protein sequence ID" value="MFC4311197.1"/>
    <property type="molecule type" value="Genomic_DNA"/>
</dbReference>
<evidence type="ECO:0000313" key="1">
    <source>
        <dbReference type="EMBL" id="MFC4311197.1"/>
    </source>
</evidence>
<comment type="caution">
    <text evidence="1">The sequence shown here is derived from an EMBL/GenBank/DDBJ whole genome shotgun (WGS) entry which is preliminary data.</text>
</comment>
<keyword evidence="2" id="KW-1185">Reference proteome</keyword>
<evidence type="ECO:0008006" key="3">
    <source>
        <dbReference type="Google" id="ProtNLM"/>
    </source>
</evidence>
<evidence type="ECO:0000313" key="2">
    <source>
        <dbReference type="Proteomes" id="UP001595904"/>
    </source>
</evidence>
<sequence>MSDTATLSEQIEHERVELMQIHAMVRCLNDVLLYADDDDSPMHADVALVIARLLNDSVGRLDSVRARVAQLEQVVTPPNQVRDCPQLDDGYARRAGASEPWLMVRDCLDVARTGDYSCKPSSRNWVS</sequence>
<dbReference type="RefSeq" id="WP_380599317.1">
    <property type="nucleotide sequence ID" value="NZ_JBHSDU010000003.1"/>
</dbReference>
<organism evidence="1 2">
    <name type="scientific">Steroidobacter flavus</name>
    <dbReference type="NCBI Taxonomy" id="1842136"/>
    <lineage>
        <taxon>Bacteria</taxon>
        <taxon>Pseudomonadati</taxon>
        <taxon>Pseudomonadota</taxon>
        <taxon>Gammaproteobacteria</taxon>
        <taxon>Steroidobacterales</taxon>
        <taxon>Steroidobacteraceae</taxon>
        <taxon>Steroidobacter</taxon>
    </lineage>
</organism>
<name>A0ABV8SUN5_9GAMM</name>
<reference evidence="2" key="1">
    <citation type="journal article" date="2019" name="Int. J. Syst. Evol. Microbiol.">
        <title>The Global Catalogue of Microorganisms (GCM) 10K type strain sequencing project: providing services to taxonomists for standard genome sequencing and annotation.</title>
        <authorList>
            <consortium name="The Broad Institute Genomics Platform"/>
            <consortium name="The Broad Institute Genome Sequencing Center for Infectious Disease"/>
            <person name="Wu L."/>
            <person name="Ma J."/>
        </authorList>
    </citation>
    <scope>NUCLEOTIDE SEQUENCE [LARGE SCALE GENOMIC DNA]</scope>
    <source>
        <strain evidence="2">CGMCC 1.10759</strain>
    </source>
</reference>
<accession>A0ABV8SUN5</accession>
<protein>
    <recommendedName>
        <fullName evidence="3">Histidine kinase</fullName>
    </recommendedName>
</protein>